<evidence type="ECO:0000256" key="3">
    <source>
        <dbReference type="ARBA" id="ARBA00008715"/>
    </source>
</evidence>
<keyword evidence="9 10" id="KW-0472">Membrane</keyword>
<comment type="subcellular location">
    <subcellularLocation>
        <location evidence="1 10">Endoplasmic reticulum membrane</location>
        <topology evidence="1 10">Multi-pass membrane protein</topology>
    </subcellularLocation>
</comment>
<evidence type="ECO:0000256" key="9">
    <source>
        <dbReference type="ARBA" id="ARBA00023136"/>
    </source>
</evidence>
<evidence type="ECO:0000256" key="8">
    <source>
        <dbReference type="ARBA" id="ARBA00022989"/>
    </source>
</evidence>
<dbReference type="AlphaFoldDB" id="A0A7S4RKN9"/>
<feature type="transmembrane region" description="Helical" evidence="10">
    <location>
        <begin position="152"/>
        <end position="172"/>
    </location>
</feature>
<evidence type="ECO:0000313" key="12">
    <source>
        <dbReference type="EMBL" id="CAE4614843.1"/>
    </source>
</evidence>
<evidence type="ECO:0000256" key="4">
    <source>
        <dbReference type="ARBA" id="ARBA00022676"/>
    </source>
</evidence>
<dbReference type="GO" id="GO:0042281">
    <property type="term" value="F:dolichyl pyrophosphate Man9GlcNAc2 alpha-1,3-glucosyltransferase activity"/>
    <property type="evidence" value="ECO:0007669"/>
    <property type="project" value="TreeGrafter"/>
</dbReference>
<dbReference type="PANTHER" id="PTHR12413">
    <property type="entry name" value="DOLICHYL GLYCOSYLTRANSFERASE"/>
    <property type="match status" value="1"/>
</dbReference>
<keyword evidence="8 10" id="KW-1133">Transmembrane helix</keyword>
<gene>
    <name evidence="12" type="ORF">DBRI00130_LOCUS18909</name>
</gene>
<accession>A0A7S4RKN9</accession>
<evidence type="ECO:0000256" key="2">
    <source>
        <dbReference type="ARBA" id="ARBA00004922"/>
    </source>
</evidence>
<name>A0A7S4RKN9_9STRA</name>
<dbReference type="Pfam" id="PF03155">
    <property type="entry name" value="Alg6_Alg8"/>
    <property type="match status" value="1"/>
</dbReference>
<evidence type="ECO:0000256" key="10">
    <source>
        <dbReference type="RuleBase" id="RU363110"/>
    </source>
</evidence>
<comment type="pathway">
    <text evidence="2 10">Protein modification; protein glycosylation.</text>
</comment>
<comment type="caution">
    <text evidence="10">Lacks conserved residue(s) required for the propagation of feature annotation.</text>
</comment>
<feature type="signal peptide" evidence="11">
    <location>
        <begin position="1"/>
        <end position="29"/>
    </location>
</feature>
<evidence type="ECO:0000256" key="7">
    <source>
        <dbReference type="ARBA" id="ARBA00022824"/>
    </source>
</evidence>
<evidence type="ECO:0000256" key="6">
    <source>
        <dbReference type="ARBA" id="ARBA00022692"/>
    </source>
</evidence>
<sequence>MMKSPSTTVPTSLVIFLLTSLILLRVLVGFHPHSGQDNHHGKEDAYGGDYEAQRHWMELTLHLPIGDWYRYDLQYWGLDYPPLTAYHSYLCGLASHYLVGPESVELDKSRAYEDVTHKSFMRGTVLVFDVLLYFTAVWKISQRLHFQNVSEWLWTVVLALAQVRLFTFSFIIHECGCVCVNV</sequence>
<evidence type="ECO:0000256" key="11">
    <source>
        <dbReference type="SAM" id="SignalP"/>
    </source>
</evidence>
<keyword evidence="5 10" id="KW-0808">Transferase</keyword>
<keyword evidence="11" id="KW-0732">Signal</keyword>
<keyword evidence="4 10" id="KW-0328">Glycosyltransferase</keyword>
<evidence type="ECO:0000256" key="1">
    <source>
        <dbReference type="ARBA" id="ARBA00004477"/>
    </source>
</evidence>
<dbReference type="UniPathway" id="UPA00378"/>
<proteinExistence type="inferred from homology"/>
<feature type="transmembrane region" description="Helical" evidence="10">
    <location>
        <begin position="120"/>
        <end position="140"/>
    </location>
</feature>
<feature type="chain" id="PRO_5030960654" description="Alpha-1,3-glucosyltransferase" evidence="11">
    <location>
        <begin position="30"/>
        <end position="182"/>
    </location>
</feature>
<dbReference type="PANTHER" id="PTHR12413:SF1">
    <property type="entry name" value="DOLICHYL PYROPHOSPHATE MAN9GLCNAC2 ALPHA-1,3-GLUCOSYLTRANSFERASE"/>
    <property type="match status" value="1"/>
</dbReference>
<comment type="similarity">
    <text evidence="3 10">Belongs to the ALG6/ALG8 glucosyltransferase family.</text>
</comment>
<dbReference type="EMBL" id="HBNS01023959">
    <property type="protein sequence ID" value="CAE4614843.1"/>
    <property type="molecule type" value="Transcribed_RNA"/>
</dbReference>
<organism evidence="12">
    <name type="scientific">Ditylum brightwellii</name>
    <dbReference type="NCBI Taxonomy" id="49249"/>
    <lineage>
        <taxon>Eukaryota</taxon>
        <taxon>Sar</taxon>
        <taxon>Stramenopiles</taxon>
        <taxon>Ochrophyta</taxon>
        <taxon>Bacillariophyta</taxon>
        <taxon>Mediophyceae</taxon>
        <taxon>Lithodesmiophycidae</taxon>
        <taxon>Lithodesmiales</taxon>
        <taxon>Lithodesmiaceae</taxon>
        <taxon>Ditylum</taxon>
    </lineage>
</organism>
<dbReference type="EC" id="2.4.1.-" evidence="10"/>
<protein>
    <recommendedName>
        <fullName evidence="10">Alpha-1,3-glucosyltransferase</fullName>
        <ecNumber evidence="10">2.4.1.-</ecNumber>
    </recommendedName>
</protein>
<keyword evidence="7 10" id="KW-0256">Endoplasmic reticulum</keyword>
<evidence type="ECO:0000256" key="5">
    <source>
        <dbReference type="ARBA" id="ARBA00022679"/>
    </source>
</evidence>
<dbReference type="InterPro" id="IPR004856">
    <property type="entry name" value="Glyco_trans_ALG6/ALG8"/>
</dbReference>
<dbReference type="GO" id="GO:0005789">
    <property type="term" value="C:endoplasmic reticulum membrane"/>
    <property type="evidence" value="ECO:0007669"/>
    <property type="project" value="UniProtKB-SubCell"/>
</dbReference>
<reference evidence="12" key="1">
    <citation type="submission" date="2021-01" db="EMBL/GenBank/DDBJ databases">
        <authorList>
            <person name="Corre E."/>
            <person name="Pelletier E."/>
            <person name="Niang G."/>
            <person name="Scheremetjew M."/>
            <person name="Finn R."/>
            <person name="Kale V."/>
            <person name="Holt S."/>
            <person name="Cochrane G."/>
            <person name="Meng A."/>
            <person name="Brown T."/>
            <person name="Cohen L."/>
        </authorList>
    </citation>
    <scope>NUCLEOTIDE SEQUENCE</scope>
    <source>
        <strain evidence="12">GSO104</strain>
    </source>
</reference>
<keyword evidence="6 10" id="KW-0812">Transmembrane</keyword>